<feature type="domain" description="Integrin beta subunit VWA" evidence="25">
    <location>
        <begin position="35"/>
        <end position="463"/>
    </location>
</feature>
<feature type="disulfide bond" evidence="21">
    <location>
        <begin position="608"/>
        <end position="613"/>
    </location>
</feature>
<feature type="disulfide bond" evidence="21">
    <location>
        <begin position="635"/>
        <end position="644"/>
    </location>
</feature>
<evidence type="ECO:0000256" key="13">
    <source>
        <dbReference type="ARBA" id="ARBA00022989"/>
    </source>
</evidence>
<dbReference type="Gene3D" id="4.10.1240.30">
    <property type="match status" value="1"/>
</dbReference>
<dbReference type="Pfam" id="PF00362">
    <property type="entry name" value="Integrin_beta"/>
    <property type="match status" value="1"/>
</dbReference>
<evidence type="ECO:0000256" key="7">
    <source>
        <dbReference type="ARBA" id="ARBA00022723"/>
    </source>
</evidence>
<dbReference type="InterPro" id="IPR036349">
    <property type="entry name" value="Integrin_bsu_tail_dom_sf"/>
</dbReference>
<dbReference type="InterPro" id="IPR016201">
    <property type="entry name" value="PSI"/>
</dbReference>
<dbReference type="PROSITE" id="PS00243">
    <property type="entry name" value="I_EGF_1"/>
    <property type="match status" value="1"/>
</dbReference>
<dbReference type="Gene3D" id="1.20.5.100">
    <property type="entry name" value="Cytochrome c1, transmembrane anchor, C-terminal"/>
    <property type="match status" value="1"/>
</dbReference>
<comment type="subcellular location">
    <subcellularLocation>
        <location evidence="1 22">Cell membrane</location>
        <topology evidence="1 22">Single-pass type I membrane protein</topology>
    </subcellularLocation>
</comment>
<dbReference type="AlphaFoldDB" id="F6PPW0"/>
<dbReference type="KEGG" id="mdo:100020074"/>
<feature type="disulfide bond" evidence="21">
    <location>
        <begin position="39"/>
        <end position="75"/>
    </location>
</feature>
<sequence>MFRRLWSLSSCFLVFCTLLPQSPGLNICTSGSATSCEECLLINPKCAWCSKEDFGNQRSVTSRCDLKANLLKLGCGGELESPDSSITVLKNLPLSIKGSSPSNADVIQMTPQKISMNLRPGDKTPFRVQVRQVEDYPVDLYYLMDLSLSMKDDLDTILNLGTKLAEEMRKLTSNFRLGFGSFVDKNISPFSYTAPRYQTNPCIGYKLFPYCVPSFGFRHLLSLTDKVDSFNEEVKKQMVSRNKDAPEGGFDAILQAAVCKEKIGWRKEALHLLVFTSDDVPHIALDGKLGGLVQPHDGQCHLNEANEYTASKQMDYPSLALLGEKLAENNIHLIFAVTKNHYMLYKNFTALIPGTTVEILHADSRNIIQLIVNAYNSIRSKVELSVWDNPEDLGLSFTATCQDGLSYPGQRKCGDLKIGETVSFEVSVEARSCPSPDTVHTFTLRPVGFRDALELVVTYNCSCNCASRTEQDSPRCSGNGTYTCGTCECHPSYLGSKCECQEGENRDLYQNLCREAEGKPLCSGRGECSCNQCSCYESEFGKIYGPFCECDNFSCARNKGVLCSGHGECHCGECKCHAGYIGDNCNCSTETETCLSNDGQICSGRGYCSCGRCQCIKPGAFGETCEKCPTCPDACSTKRDCVECMLFNSGRLADNQTCQKHCRDEVIIQVDSIMKDDQEAVLCFYKTAKDCVMMFTYSELPSGKSKLMVLKEPECGSAPSAMTILLAVVGSILLVGIALLAIWKLLVTIHDRREFAKFQSERSRARYEMASNPLYRKPISTHTVDFTFNKLNKSYNGTVD</sequence>
<comment type="subunit">
    <text evidence="20">Heterodimer of an alpha and a beta subunit. Beta-5 (ITGB5) associates with alpha-V (ITGAV). Interacts with MYO10. Interacts with DAB2. Integrin ITGAV:ITGB5 interacts with FBLN5 (via N-terminus). ITGAV:ITGB5 interacts with CCN3. Interacts with tensin TNS3; TNS3 also interacts with PEAK1, thus acting as an adapter molecule to bridge the association of PEAK1 with ITGB5.</text>
</comment>
<feature type="disulfide bond" evidence="21">
    <location>
        <begin position="530"/>
        <end position="563"/>
    </location>
</feature>
<evidence type="ECO:0000256" key="3">
    <source>
        <dbReference type="ARBA" id="ARBA00022475"/>
    </source>
</evidence>
<keyword evidence="9" id="KW-0677">Repeat</keyword>
<dbReference type="GO" id="GO:0016477">
    <property type="term" value="P:cell migration"/>
    <property type="evidence" value="ECO:0000318"/>
    <property type="project" value="GO_Central"/>
</dbReference>
<evidence type="ECO:0000256" key="8">
    <source>
        <dbReference type="ARBA" id="ARBA00022729"/>
    </source>
</evidence>
<dbReference type="PANTHER" id="PTHR10082:SF26">
    <property type="entry name" value="INTEGRIN BETA-5"/>
    <property type="match status" value="1"/>
</dbReference>
<evidence type="ECO:0000259" key="25">
    <source>
        <dbReference type="SMART" id="SM00187"/>
    </source>
</evidence>
<dbReference type="Bgee" id="ENSMODG00000018360">
    <property type="expression patterns" value="Expressed in heart and 18 other cell types or tissues"/>
</dbReference>
<keyword evidence="16 21" id="KW-1015">Disulfide bond</keyword>
<feature type="domain" description="Integrin beta subunit tail" evidence="28">
    <location>
        <begin position="635"/>
        <end position="720"/>
    </location>
</feature>
<evidence type="ECO:0000256" key="5">
    <source>
        <dbReference type="ARBA" id="ARBA00022553"/>
    </source>
</evidence>
<dbReference type="PANTHER" id="PTHR10082">
    <property type="entry name" value="INTEGRIN BETA SUBUNIT"/>
    <property type="match status" value="1"/>
</dbReference>
<dbReference type="GO" id="GO:0005178">
    <property type="term" value="F:integrin binding"/>
    <property type="evidence" value="ECO:0000318"/>
    <property type="project" value="GO_Central"/>
</dbReference>
<feature type="domain" description="PSI" evidence="26">
    <location>
        <begin position="27"/>
        <end position="76"/>
    </location>
</feature>
<evidence type="ECO:0000256" key="19">
    <source>
        <dbReference type="ARBA" id="ARBA00059582"/>
    </source>
</evidence>
<feature type="disulfide bond" evidence="21">
    <location>
        <begin position="36"/>
        <end position="46"/>
    </location>
</feature>
<dbReference type="InParanoid" id="F6PPW0"/>
<keyword evidence="8 24" id="KW-0732">Signal</keyword>
<keyword evidence="12 22" id="KW-0130">Cell adhesion</keyword>
<evidence type="ECO:0000256" key="23">
    <source>
        <dbReference type="SAM" id="Phobius"/>
    </source>
</evidence>
<reference evidence="29" key="3">
    <citation type="submission" date="2025-09" db="UniProtKB">
        <authorList>
            <consortium name="Ensembl"/>
        </authorList>
    </citation>
    <scope>IDENTIFICATION</scope>
</reference>
<feature type="disulfide bond" evidence="21">
    <location>
        <begin position="500"/>
        <end position="513"/>
    </location>
</feature>
<keyword evidence="4" id="KW-0245">EGF-like domain</keyword>
<dbReference type="FunFam" id="2.10.25.10:FF:000043">
    <property type="entry name" value="Integrin beta"/>
    <property type="match status" value="1"/>
</dbReference>
<keyword evidence="5" id="KW-0597">Phosphoprotein</keyword>
<dbReference type="GeneID" id="100020074"/>
<comment type="function">
    <text evidence="19">Integrin alpha-V/beta-5 (ITGAV:ITGB5) is a receptor for fibronectin. It recognizes the sequence R-G-D in its ligand.</text>
</comment>
<evidence type="ECO:0000256" key="20">
    <source>
        <dbReference type="ARBA" id="ARBA00063697"/>
    </source>
</evidence>
<dbReference type="InterPro" id="IPR013111">
    <property type="entry name" value="EGF_extracell"/>
</dbReference>
<accession>F6PPW0</accession>
<dbReference type="SMART" id="SM00423">
    <property type="entry name" value="PSI"/>
    <property type="match status" value="1"/>
</dbReference>
<dbReference type="Gene3D" id="3.40.50.410">
    <property type="entry name" value="von Willebrand factor, type A domain"/>
    <property type="match status" value="1"/>
</dbReference>
<protein>
    <recommendedName>
        <fullName evidence="22">Integrin beta</fullName>
    </recommendedName>
</protein>
<dbReference type="InterPro" id="IPR033760">
    <property type="entry name" value="Integrin_beta_N"/>
</dbReference>
<dbReference type="GO" id="GO:0007229">
    <property type="term" value="P:integrin-mediated signaling pathway"/>
    <property type="evidence" value="ECO:0000318"/>
    <property type="project" value="GO_Central"/>
</dbReference>
<dbReference type="GO" id="GO:0098609">
    <property type="term" value="P:cell-cell adhesion"/>
    <property type="evidence" value="ECO:0000318"/>
    <property type="project" value="GO_Central"/>
</dbReference>
<feature type="disulfide bond" evidence="21">
    <location>
        <begin position="569"/>
        <end position="574"/>
    </location>
</feature>
<organism evidence="29 30">
    <name type="scientific">Monodelphis domestica</name>
    <name type="common">Gray short-tailed opossum</name>
    <dbReference type="NCBI Taxonomy" id="13616"/>
    <lineage>
        <taxon>Eukaryota</taxon>
        <taxon>Metazoa</taxon>
        <taxon>Chordata</taxon>
        <taxon>Craniata</taxon>
        <taxon>Vertebrata</taxon>
        <taxon>Euteleostomi</taxon>
        <taxon>Mammalia</taxon>
        <taxon>Metatheria</taxon>
        <taxon>Didelphimorphia</taxon>
        <taxon>Didelphidae</taxon>
        <taxon>Monodelphis</taxon>
    </lineage>
</organism>
<feature type="disulfide bond" evidence="21">
    <location>
        <begin position="610"/>
        <end position="658"/>
    </location>
</feature>
<keyword evidence="6 22" id="KW-0812">Transmembrane</keyword>
<dbReference type="InterPro" id="IPR032695">
    <property type="entry name" value="Integrin_dom_sf"/>
</dbReference>
<gene>
    <name evidence="29" type="primary">ITGB5</name>
</gene>
<dbReference type="OrthoDB" id="410592at2759"/>
<dbReference type="InterPro" id="IPR057243">
    <property type="entry name" value="Integrin_I-EGF_CS"/>
</dbReference>
<evidence type="ECO:0000256" key="11">
    <source>
        <dbReference type="ARBA" id="ARBA00022842"/>
    </source>
</evidence>
<keyword evidence="14 22" id="KW-0401">Integrin</keyword>
<dbReference type="Gene3D" id="3.30.1680.10">
    <property type="entry name" value="ligand-binding face of the semaphorins, domain 2"/>
    <property type="match status" value="1"/>
</dbReference>
<feature type="transmembrane region" description="Helical" evidence="23">
    <location>
        <begin position="721"/>
        <end position="743"/>
    </location>
</feature>
<dbReference type="GO" id="GO:0034684">
    <property type="term" value="C:integrin alphav-beta5 complex"/>
    <property type="evidence" value="ECO:0007669"/>
    <property type="project" value="Ensembl"/>
</dbReference>
<dbReference type="FunFam" id="1.20.5.100:FF:000006">
    <property type="entry name" value="Integrin beta"/>
    <property type="match status" value="1"/>
</dbReference>
<dbReference type="PIRSF" id="PIRSF002512">
    <property type="entry name" value="Integrin_B"/>
    <property type="match status" value="1"/>
</dbReference>
<dbReference type="SUPFAM" id="SSF69179">
    <property type="entry name" value="Integrin domains"/>
    <property type="match status" value="2"/>
</dbReference>
<feature type="disulfide bond" evidence="21">
    <location>
        <begin position="489"/>
        <end position="498"/>
    </location>
</feature>
<comment type="similarity">
    <text evidence="2 22">Belongs to the integrin beta chain family.</text>
</comment>
<dbReference type="CTD" id="3693"/>
<feature type="disulfide bond" evidence="21">
    <location>
        <begin position="571"/>
        <end position="602"/>
    </location>
</feature>
<dbReference type="Ensembl" id="ENSMODT00000023301.4">
    <property type="protein sequence ID" value="ENSMODP00000022896.3"/>
    <property type="gene ID" value="ENSMODG00000018360.4"/>
</dbReference>
<evidence type="ECO:0000256" key="22">
    <source>
        <dbReference type="RuleBase" id="RU000633"/>
    </source>
</evidence>
<dbReference type="GO" id="GO:0035987">
    <property type="term" value="P:endodermal cell differentiation"/>
    <property type="evidence" value="ECO:0007669"/>
    <property type="project" value="Ensembl"/>
</dbReference>
<keyword evidence="15 23" id="KW-0472">Membrane</keyword>
<dbReference type="Gene3D" id="2.60.40.1510">
    <property type="entry name" value="ntegrin, alpha v. Chain A, domain 3"/>
    <property type="match status" value="1"/>
</dbReference>
<dbReference type="FunFam" id="3.40.50.410:FF:000002">
    <property type="entry name" value="Integrin beta"/>
    <property type="match status" value="1"/>
</dbReference>
<evidence type="ECO:0000256" key="21">
    <source>
        <dbReference type="PIRSR" id="PIRSR002512-1"/>
    </source>
</evidence>
<evidence type="ECO:0000313" key="30">
    <source>
        <dbReference type="Proteomes" id="UP000002280"/>
    </source>
</evidence>
<dbReference type="GO" id="GO:0007160">
    <property type="term" value="P:cell-matrix adhesion"/>
    <property type="evidence" value="ECO:0000318"/>
    <property type="project" value="GO_Central"/>
</dbReference>
<evidence type="ECO:0000256" key="10">
    <source>
        <dbReference type="ARBA" id="ARBA00022837"/>
    </source>
</evidence>
<feature type="disulfide bond" evidence="21">
    <location>
        <begin position="587"/>
        <end position="594"/>
    </location>
</feature>
<keyword evidence="7" id="KW-0479">Metal-binding</keyword>
<dbReference type="Proteomes" id="UP000002280">
    <property type="component" value="Chromosome 4"/>
</dbReference>
<feature type="disulfide bond" evidence="21">
    <location>
        <begin position="49"/>
        <end position="64"/>
    </location>
</feature>
<evidence type="ECO:0000256" key="1">
    <source>
        <dbReference type="ARBA" id="ARBA00004251"/>
    </source>
</evidence>
<dbReference type="InterPro" id="IPR014836">
    <property type="entry name" value="Integrin_bsu_cyt_dom"/>
</dbReference>
<feature type="disulfide bond" evidence="21">
    <location>
        <begin position="461"/>
        <end position="465"/>
    </location>
</feature>
<dbReference type="FunFam" id="4.10.1240.30:FF:000001">
    <property type="entry name" value="Integrin beta"/>
    <property type="match status" value="1"/>
</dbReference>
<dbReference type="eggNOG" id="KOG1226">
    <property type="taxonomic scope" value="Eukaryota"/>
</dbReference>
<keyword evidence="17" id="KW-0675">Receptor</keyword>
<dbReference type="OMA" id="CVMLFTY"/>
<feature type="disulfide bond" evidence="21">
    <location>
        <begin position="535"/>
        <end position="548"/>
    </location>
</feature>
<feature type="disulfide bond" evidence="21">
    <location>
        <begin position="615"/>
        <end position="625"/>
    </location>
</feature>
<dbReference type="GO" id="GO:0046872">
    <property type="term" value="F:metal ion binding"/>
    <property type="evidence" value="ECO:0007669"/>
    <property type="project" value="UniProtKB-KW"/>
</dbReference>
<dbReference type="Pfam" id="PF07974">
    <property type="entry name" value="EGF_2"/>
    <property type="match status" value="1"/>
</dbReference>
<dbReference type="GO" id="GO:0043149">
    <property type="term" value="P:stress fiber assembly"/>
    <property type="evidence" value="ECO:0000318"/>
    <property type="project" value="GO_Central"/>
</dbReference>
<feature type="domain" description="Integrin beta subunit cytoplasmic" evidence="27">
    <location>
        <begin position="744"/>
        <end position="791"/>
    </location>
</feature>
<dbReference type="SUPFAM" id="SSF57196">
    <property type="entry name" value="EGF/Laminin"/>
    <property type="match status" value="2"/>
</dbReference>
<reference evidence="29" key="2">
    <citation type="submission" date="2025-08" db="UniProtKB">
        <authorList>
            <consortium name="Ensembl"/>
        </authorList>
    </citation>
    <scope>IDENTIFICATION</scope>
</reference>
<feature type="disulfide bond" evidence="21">
    <location>
        <begin position="528"/>
        <end position="533"/>
    </location>
</feature>
<dbReference type="FunFam" id="2.10.25.10:FF:000075">
    <property type="entry name" value="Integrin beta"/>
    <property type="match status" value="1"/>
</dbReference>
<evidence type="ECO:0000256" key="15">
    <source>
        <dbReference type="ARBA" id="ARBA00023136"/>
    </source>
</evidence>
<reference evidence="29 30" key="1">
    <citation type="journal article" date="2007" name="Nature">
        <title>Genome of the marsupial Monodelphis domestica reveals innovation in non-coding sequences.</title>
        <authorList>
            <person name="Mikkelsen T.S."/>
            <person name="Wakefield M.J."/>
            <person name="Aken B."/>
            <person name="Amemiya C.T."/>
            <person name="Chang J.L."/>
            <person name="Duke S."/>
            <person name="Garber M."/>
            <person name="Gentles A.J."/>
            <person name="Goodstadt L."/>
            <person name="Heger A."/>
            <person name="Jurka J."/>
            <person name="Kamal M."/>
            <person name="Mauceli E."/>
            <person name="Searle S.M."/>
            <person name="Sharpe T."/>
            <person name="Baker M.L."/>
            <person name="Batzer M.A."/>
            <person name="Benos P.V."/>
            <person name="Belov K."/>
            <person name="Clamp M."/>
            <person name="Cook A."/>
            <person name="Cuff J."/>
            <person name="Das R."/>
            <person name="Davidow L."/>
            <person name="Deakin J.E."/>
            <person name="Fazzari M.J."/>
            <person name="Glass J.L."/>
            <person name="Grabherr M."/>
            <person name="Greally J.M."/>
            <person name="Gu W."/>
            <person name="Hore T.A."/>
            <person name="Huttley G.A."/>
            <person name="Kleber M."/>
            <person name="Jirtle R.L."/>
            <person name="Koina E."/>
            <person name="Lee J.T."/>
            <person name="Mahony S."/>
            <person name="Marra M.A."/>
            <person name="Miller R.D."/>
            <person name="Nicholls R.D."/>
            <person name="Oda M."/>
            <person name="Papenfuss A.T."/>
            <person name="Parra Z.E."/>
            <person name="Pollock D.D."/>
            <person name="Ray D.A."/>
            <person name="Schein J.E."/>
            <person name="Speed T.P."/>
            <person name="Thompson K."/>
            <person name="VandeBerg J.L."/>
            <person name="Wade C.M."/>
            <person name="Walker J.A."/>
            <person name="Waters P.D."/>
            <person name="Webber C."/>
            <person name="Weidman J.R."/>
            <person name="Xie X."/>
            <person name="Zody M.C."/>
            <person name="Baldwin J."/>
            <person name="Abdouelleil A."/>
            <person name="Abdulkadir J."/>
            <person name="Abebe A."/>
            <person name="Abera B."/>
            <person name="Abreu J."/>
            <person name="Acer S.C."/>
            <person name="Aftuck L."/>
            <person name="Alexander A."/>
            <person name="An P."/>
            <person name="Anderson E."/>
            <person name="Anderson S."/>
            <person name="Arachi H."/>
            <person name="Azer M."/>
            <person name="Bachantsang P."/>
            <person name="Barry A."/>
            <person name="Bayul T."/>
            <person name="Berlin A."/>
            <person name="Bessette D."/>
            <person name="Bloom T."/>
            <person name="Bloom T."/>
            <person name="Boguslavskiy L."/>
            <person name="Bonnet C."/>
            <person name="Boukhgalter B."/>
            <person name="Bourzgui I."/>
            <person name="Brown A."/>
            <person name="Cahill P."/>
            <person name="Channer S."/>
            <person name="Cheshatsang Y."/>
            <person name="Chuda L."/>
            <person name="Citroen M."/>
            <person name="Collymore A."/>
            <person name="Cooke P."/>
            <person name="Costello M."/>
            <person name="D'Aco K."/>
            <person name="Daza R."/>
            <person name="De Haan G."/>
            <person name="DeGray S."/>
            <person name="DeMaso C."/>
            <person name="Dhargay N."/>
            <person name="Dooley K."/>
            <person name="Dooley E."/>
            <person name="Doricent M."/>
            <person name="Dorje P."/>
            <person name="Dorjee K."/>
            <person name="Dupes A."/>
            <person name="Elong R."/>
            <person name="Falk J."/>
            <person name="Farina A."/>
            <person name="Faro S."/>
            <person name="Ferguson D."/>
            <person name="Fisher S."/>
            <person name="Foley C.D."/>
            <person name="Franke A."/>
            <person name="Friedrich D."/>
            <person name="Gadbois L."/>
            <person name="Gearin G."/>
            <person name="Gearin C.R."/>
            <person name="Giannoukos G."/>
            <person name="Goode T."/>
            <person name="Graham J."/>
            <person name="Grandbois E."/>
            <person name="Grewal S."/>
            <person name="Gyaltsen K."/>
            <person name="Hafez N."/>
            <person name="Hagos B."/>
            <person name="Hall J."/>
            <person name="Henson C."/>
            <person name="Hollinger A."/>
            <person name="Honan T."/>
            <person name="Huard M.D."/>
            <person name="Hughes L."/>
            <person name="Hurhula B."/>
            <person name="Husby M.E."/>
            <person name="Kamat A."/>
            <person name="Kanga B."/>
            <person name="Kashin S."/>
            <person name="Khazanovich D."/>
            <person name="Kisner P."/>
            <person name="Lance K."/>
            <person name="Lara M."/>
            <person name="Lee W."/>
            <person name="Lennon N."/>
            <person name="Letendre F."/>
            <person name="LeVine R."/>
            <person name="Lipovsky A."/>
            <person name="Liu X."/>
            <person name="Liu J."/>
            <person name="Liu S."/>
            <person name="Lokyitsang T."/>
            <person name="Lokyitsang Y."/>
            <person name="Lubonja R."/>
            <person name="Lui A."/>
            <person name="MacDonald P."/>
            <person name="Magnisalis V."/>
            <person name="Maru K."/>
            <person name="Matthews C."/>
            <person name="McCusker W."/>
            <person name="McDonough S."/>
            <person name="Mehta T."/>
            <person name="Meldrim J."/>
            <person name="Meneus L."/>
            <person name="Mihai O."/>
            <person name="Mihalev A."/>
            <person name="Mihova T."/>
            <person name="Mittelman R."/>
            <person name="Mlenga V."/>
            <person name="Montmayeur A."/>
            <person name="Mulrain L."/>
            <person name="Navidi A."/>
            <person name="Naylor J."/>
            <person name="Negash T."/>
            <person name="Nguyen T."/>
            <person name="Nguyen N."/>
            <person name="Nicol R."/>
            <person name="Norbu C."/>
            <person name="Norbu N."/>
            <person name="Novod N."/>
            <person name="O'Neill B."/>
            <person name="Osman S."/>
            <person name="Markiewicz E."/>
            <person name="Oyono O.L."/>
            <person name="Patti C."/>
            <person name="Phunkhang P."/>
            <person name="Pierre F."/>
            <person name="Priest M."/>
            <person name="Raghuraman S."/>
            <person name="Rege F."/>
            <person name="Reyes R."/>
            <person name="Rise C."/>
            <person name="Rogov P."/>
            <person name="Ross K."/>
            <person name="Ryan E."/>
            <person name="Settipalli S."/>
            <person name="Shea T."/>
            <person name="Sherpa N."/>
            <person name="Shi L."/>
            <person name="Shih D."/>
            <person name="Sparrow T."/>
            <person name="Spaulding J."/>
            <person name="Stalker J."/>
            <person name="Stange-Thomann N."/>
            <person name="Stavropoulos S."/>
            <person name="Stone C."/>
            <person name="Strader C."/>
            <person name="Tesfaye S."/>
            <person name="Thomson T."/>
            <person name="Thoulutsang Y."/>
            <person name="Thoulutsang D."/>
            <person name="Topham K."/>
            <person name="Topping I."/>
            <person name="Tsamla T."/>
            <person name="Vassiliev H."/>
            <person name="Vo A."/>
            <person name="Wangchuk T."/>
            <person name="Wangdi T."/>
            <person name="Weiand M."/>
            <person name="Wilkinson J."/>
            <person name="Wilson A."/>
            <person name="Yadav S."/>
            <person name="Young G."/>
            <person name="Yu Q."/>
            <person name="Zembek L."/>
            <person name="Zhong D."/>
            <person name="Zimmer A."/>
            <person name="Zwirko Z."/>
            <person name="Jaffe D.B."/>
            <person name="Alvarez P."/>
            <person name="Brockman W."/>
            <person name="Butler J."/>
            <person name="Chin C."/>
            <person name="Gnerre S."/>
            <person name="MacCallum I."/>
            <person name="Graves J.A."/>
            <person name="Ponting C.P."/>
            <person name="Breen M."/>
            <person name="Samollow P.B."/>
            <person name="Lander E.S."/>
            <person name="Lindblad-Toh K."/>
        </authorList>
    </citation>
    <scope>NUCLEOTIDE SEQUENCE [LARGE SCALE GENOMIC DNA]</scope>
</reference>
<feature type="disulfide bond" evidence="21">
    <location>
        <begin position="401"/>
        <end position="413"/>
    </location>
</feature>
<dbReference type="GeneTree" id="ENSGT01150000286919"/>
<dbReference type="Pfam" id="PF07965">
    <property type="entry name" value="Integrin_B_tail"/>
    <property type="match status" value="1"/>
</dbReference>
<dbReference type="GO" id="GO:0033627">
    <property type="term" value="P:cell adhesion mediated by integrin"/>
    <property type="evidence" value="ECO:0000318"/>
    <property type="project" value="GO_Central"/>
</dbReference>
<feature type="disulfide bond" evidence="21">
    <location>
        <begin position="259"/>
        <end position="300"/>
    </location>
</feature>
<feature type="chain" id="PRO_5003344212" description="Integrin beta" evidence="24">
    <location>
        <begin position="25"/>
        <end position="800"/>
    </location>
</feature>
<keyword evidence="10" id="KW-0106">Calcium</keyword>
<evidence type="ECO:0000256" key="14">
    <source>
        <dbReference type="ARBA" id="ARBA00023037"/>
    </source>
</evidence>
<feature type="signal peptide" evidence="24">
    <location>
        <begin position="1"/>
        <end position="24"/>
    </location>
</feature>
<evidence type="ECO:0000259" key="28">
    <source>
        <dbReference type="SMART" id="SM01242"/>
    </source>
</evidence>
<feature type="disulfide bond" evidence="21">
    <location>
        <begin position="576"/>
        <end position="585"/>
    </location>
</feature>
<keyword evidence="18" id="KW-0325">Glycoprotein</keyword>
<feature type="disulfide bond" evidence="21">
    <location>
        <begin position="628"/>
        <end position="631"/>
    </location>
</feature>
<evidence type="ECO:0000256" key="4">
    <source>
        <dbReference type="ARBA" id="ARBA00022536"/>
    </source>
</evidence>
<dbReference type="Pfam" id="PF23105">
    <property type="entry name" value="EGF_integrin"/>
    <property type="match status" value="1"/>
</dbReference>
<dbReference type="FunFam" id="2.60.40.1510:FF:000021">
    <property type="entry name" value="Integrin beta"/>
    <property type="match status" value="1"/>
</dbReference>
<dbReference type="InterPro" id="IPR036465">
    <property type="entry name" value="vWFA_dom_sf"/>
</dbReference>
<keyword evidence="3" id="KW-1003">Cell membrane</keyword>
<dbReference type="InterPro" id="IPR040622">
    <property type="entry name" value="EGF_integrin_1"/>
</dbReference>
<evidence type="ECO:0000256" key="12">
    <source>
        <dbReference type="ARBA" id="ARBA00022889"/>
    </source>
</evidence>
<dbReference type="Gene3D" id="2.10.25.10">
    <property type="entry name" value="Laminin"/>
    <property type="match status" value="4"/>
</dbReference>
<evidence type="ECO:0000256" key="2">
    <source>
        <dbReference type="ARBA" id="ARBA00007449"/>
    </source>
</evidence>
<dbReference type="PROSITE" id="PS52047">
    <property type="entry name" value="I_EGF_2"/>
    <property type="match status" value="3"/>
</dbReference>
<dbReference type="PRINTS" id="PR01186">
    <property type="entry name" value="INTEGRINB"/>
</dbReference>
<dbReference type="FunFam" id="2.10.25.10:FF:000258">
    <property type="entry name" value="Integrin beta"/>
    <property type="match status" value="1"/>
</dbReference>
<dbReference type="HOGENOM" id="CLU_011772_0_1_1"/>
<name>F6PPW0_MONDO</name>
<dbReference type="Pfam" id="PF17205">
    <property type="entry name" value="PSI_integrin"/>
    <property type="match status" value="1"/>
</dbReference>
<dbReference type="SMART" id="SM00187">
    <property type="entry name" value="INB"/>
    <property type="match status" value="1"/>
</dbReference>
<evidence type="ECO:0000256" key="6">
    <source>
        <dbReference type="ARBA" id="ARBA00022692"/>
    </source>
</evidence>
<evidence type="ECO:0000256" key="24">
    <source>
        <dbReference type="SAM" id="SignalP"/>
    </source>
</evidence>
<feature type="disulfide bond" evidence="21">
    <location>
        <begin position="484"/>
        <end position="522"/>
    </location>
</feature>
<dbReference type="GO" id="GO:0005925">
    <property type="term" value="C:focal adhesion"/>
    <property type="evidence" value="ECO:0000318"/>
    <property type="project" value="GO_Central"/>
</dbReference>
<dbReference type="InterPro" id="IPR002369">
    <property type="entry name" value="Integrin_bsu_VWA"/>
</dbReference>
<dbReference type="SUPFAM" id="SSF53300">
    <property type="entry name" value="vWA-like"/>
    <property type="match status" value="1"/>
</dbReference>
<evidence type="ECO:0000256" key="17">
    <source>
        <dbReference type="ARBA" id="ARBA00023170"/>
    </source>
</evidence>
<evidence type="ECO:0000256" key="9">
    <source>
        <dbReference type="ARBA" id="ARBA00022737"/>
    </source>
</evidence>
<dbReference type="GO" id="GO:0009986">
    <property type="term" value="C:cell surface"/>
    <property type="evidence" value="ECO:0000318"/>
    <property type="project" value="GO_Central"/>
</dbReference>
<dbReference type="SMART" id="SM01242">
    <property type="entry name" value="Integrin_B_tail"/>
    <property type="match status" value="1"/>
</dbReference>
<feature type="disulfide bond" evidence="21">
    <location>
        <begin position="202"/>
        <end position="211"/>
    </location>
</feature>
<feature type="disulfide bond" evidence="21">
    <location>
        <begin position="662"/>
        <end position="691"/>
    </location>
</feature>
<dbReference type="GO" id="GO:0007179">
    <property type="term" value="P:transforming growth factor beta receptor signaling pathway"/>
    <property type="evidence" value="ECO:0000318"/>
    <property type="project" value="GO_Central"/>
</dbReference>
<dbReference type="SUPFAM" id="SSF69687">
    <property type="entry name" value="Integrin beta tail domain"/>
    <property type="match status" value="1"/>
</dbReference>
<evidence type="ECO:0000259" key="26">
    <source>
        <dbReference type="SMART" id="SM00423"/>
    </source>
</evidence>
<dbReference type="GO" id="GO:0090136">
    <property type="term" value="P:epithelial cell-cell adhesion"/>
    <property type="evidence" value="ECO:0007669"/>
    <property type="project" value="Ensembl"/>
</dbReference>
<feature type="disulfide bond" evidence="21">
    <location>
        <begin position="433"/>
        <end position="683"/>
    </location>
</feature>
<dbReference type="FunFam" id="3.30.1680.10:FF:000002">
    <property type="entry name" value="Integrin beta"/>
    <property type="match status" value="1"/>
</dbReference>
<dbReference type="InterPro" id="IPR057073">
    <property type="entry name" value="EGF_integrin_2"/>
</dbReference>
<feature type="disulfide bond" evidence="21">
    <location>
        <begin position="641"/>
        <end position="715"/>
    </location>
</feature>
<feature type="disulfide bond" evidence="21">
    <location>
        <begin position="550"/>
        <end position="555"/>
    </location>
</feature>
<dbReference type="Pfam" id="PF18372">
    <property type="entry name" value="I-EGF_1"/>
    <property type="match status" value="1"/>
</dbReference>
<dbReference type="SUPFAM" id="SSF103575">
    <property type="entry name" value="Plexin repeat"/>
    <property type="match status" value="1"/>
</dbReference>
<dbReference type="GO" id="GO:0008305">
    <property type="term" value="C:integrin complex"/>
    <property type="evidence" value="ECO:0000318"/>
    <property type="project" value="GO_Central"/>
</dbReference>
<dbReference type="InterPro" id="IPR012896">
    <property type="entry name" value="Integrin_bsu_tail"/>
</dbReference>
<dbReference type="STRING" id="13616.ENSMODP00000022896"/>
<evidence type="ECO:0000313" key="29">
    <source>
        <dbReference type="Ensembl" id="ENSMODP00000022896.3"/>
    </source>
</evidence>
<dbReference type="SMART" id="SM01241">
    <property type="entry name" value="Integrin_b_cyt"/>
    <property type="match status" value="1"/>
</dbReference>
<keyword evidence="30" id="KW-1185">Reference proteome</keyword>
<proteinExistence type="inferred from homology"/>
<evidence type="ECO:0000256" key="18">
    <source>
        <dbReference type="ARBA" id="ARBA00023180"/>
    </source>
</evidence>
<keyword evidence="13 23" id="KW-1133">Transmembrane helix</keyword>
<dbReference type="FunCoup" id="F6PPW0">
    <property type="interactions" value="60"/>
</dbReference>
<dbReference type="InterPro" id="IPR015812">
    <property type="entry name" value="Integrin_bsu"/>
</dbReference>
<keyword evidence="11" id="KW-0460">Magnesium</keyword>
<evidence type="ECO:0000256" key="16">
    <source>
        <dbReference type="ARBA" id="ARBA00023157"/>
    </source>
</evidence>
<dbReference type="Pfam" id="PF08725">
    <property type="entry name" value="Integrin_b_cyt"/>
    <property type="match status" value="1"/>
</dbReference>
<evidence type="ECO:0000259" key="27">
    <source>
        <dbReference type="SMART" id="SM01241"/>
    </source>
</evidence>